<name>A0A1X0NQC5_9TRYP</name>
<dbReference type="GO" id="GO:0034063">
    <property type="term" value="P:stress granule assembly"/>
    <property type="evidence" value="ECO:0007669"/>
    <property type="project" value="TreeGrafter"/>
</dbReference>
<feature type="region of interest" description="Disordered" evidence="1">
    <location>
        <begin position="193"/>
        <end position="257"/>
    </location>
</feature>
<feature type="region of interest" description="Disordered" evidence="1">
    <location>
        <begin position="270"/>
        <end position="305"/>
    </location>
</feature>
<dbReference type="EMBL" id="NBCO01000025">
    <property type="protein sequence ID" value="ORC86926.1"/>
    <property type="molecule type" value="Genomic_DNA"/>
</dbReference>
<dbReference type="RefSeq" id="XP_028880992.1">
    <property type="nucleotide sequence ID" value="XM_029027813.1"/>
</dbReference>
<evidence type="ECO:0000256" key="1">
    <source>
        <dbReference type="SAM" id="MobiDB-lite"/>
    </source>
</evidence>
<dbReference type="STRING" id="67003.A0A1X0NQC5"/>
<dbReference type="InterPro" id="IPR045117">
    <property type="entry name" value="ATXN2-like"/>
</dbReference>
<reference evidence="3 4" key="1">
    <citation type="submission" date="2017-03" db="EMBL/GenBank/DDBJ databases">
        <title>An alternative strategy for trypanosome survival in the mammalian bloodstream revealed through genome and transcriptome analysis of the ubiquitous bovine parasite Trypanosoma (Megatrypanum) theileri.</title>
        <authorList>
            <person name="Kelly S."/>
            <person name="Ivens A."/>
            <person name="Mott A."/>
            <person name="O'Neill E."/>
            <person name="Emms D."/>
            <person name="Macleod O."/>
            <person name="Voorheis P."/>
            <person name="Matthews J."/>
            <person name="Matthews K."/>
            <person name="Carrington M."/>
        </authorList>
    </citation>
    <scope>NUCLEOTIDE SEQUENCE [LARGE SCALE GENOMIC DNA]</scope>
    <source>
        <strain evidence="3">Edinburgh</strain>
    </source>
</reference>
<sequence>MEASYSSNADRLQYLYLNLVGHVVQVRLVDGTCVEGLFMSRSDVDGEGDSSIMLCCTRYVSSAKHKPLDPSCVEFEKDTIIPYRDIVMVEAQNVKIRTEAPGRVDERHGDLSMNKFDWADDGANELLDNDTLPTGSWDQFEVNEKAFGVKTTYKEELYTTRLDHSKITEEQRAHADRVAREIEVSTTRGIAHRMEREEFLKDDEGRDEGTLYSDVQRPQKEEKTAYAPPTGPRGKRGNEMQQAPPPPPQAAAAAVAPAVNAATATGAGAASLAEENAMRHKRAEEEKLSLPHDNHPRSPGFNPAATPYTPMKPGGSATVPAVDFLTALANAVSNNDLCFTSPSNWPGGASTYYDQDDSSYSQHSYETMAAPGAGPAQPMFMGQQPPVPPHHRSYQNAGTRMNPNPQMPMHHMHAQQFHQQHHQHHQHHQAQQQQQFHGFGNYVPPQHHTPPMQDYGPSRGGPTPSMRNQMRPQKNNVAPRPEPQQPVSTNTAVAPPPLPAVESAPPPAAEVRPTTKLQRGRGAAAVQRGDVDGGAESGGGGGVTVASKKRGGK</sequence>
<dbReference type="PANTHER" id="PTHR12854:SF7">
    <property type="entry name" value="ATAXIN-2 HOMOLOG"/>
    <property type="match status" value="1"/>
</dbReference>
<dbReference type="AlphaFoldDB" id="A0A1X0NQC5"/>
<dbReference type="InterPro" id="IPR025852">
    <property type="entry name" value="SM_dom_ATX"/>
</dbReference>
<feature type="compositionally biased region" description="Basic and acidic residues" evidence="1">
    <location>
        <begin position="276"/>
        <end position="296"/>
    </location>
</feature>
<evidence type="ECO:0000313" key="3">
    <source>
        <dbReference type="EMBL" id="ORC86926.1"/>
    </source>
</evidence>
<dbReference type="InterPro" id="IPR009604">
    <property type="entry name" value="LsmAD_domain"/>
</dbReference>
<evidence type="ECO:0000259" key="2">
    <source>
        <dbReference type="SMART" id="SM01272"/>
    </source>
</evidence>
<feature type="compositionally biased region" description="Basic residues" evidence="1">
    <location>
        <begin position="419"/>
        <end position="428"/>
    </location>
</feature>
<dbReference type="SMART" id="SM01272">
    <property type="entry name" value="LsmAD"/>
    <property type="match status" value="1"/>
</dbReference>
<comment type="caution">
    <text evidence="3">The sequence shown here is derived from an EMBL/GenBank/DDBJ whole genome shotgun (WGS) entry which is preliminary data.</text>
</comment>
<feature type="compositionally biased region" description="Pro residues" evidence="1">
    <location>
        <begin position="494"/>
        <end position="508"/>
    </location>
</feature>
<dbReference type="OrthoDB" id="2275718at2759"/>
<dbReference type="Pfam" id="PF06741">
    <property type="entry name" value="LsmAD"/>
    <property type="match status" value="1"/>
</dbReference>
<feature type="compositionally biased region" description="Basic and acidic residues" evidence="1">
    <location>
        <begin position="193"/>
        <end position="209"/>
    </location>
</feature>
<feature type="region of interest" description="Disordered" evidence="1">
    <location>
        <begin position="402"/>
        <end position="553"/>
    </location>
</feature>
<keyword evidence="4" id="KW-1185">Reference proteome</keyword>
<dbReference type="GeneID" id="39987593"/>
<organism evidence="3 4">
    <name type="scientific">Trypanosoma theileri</name>
    <dbReference type="NCBI Taxonomy" id="67003"/>
    <lineage>
        <taxon>Eukaryota</taxon>
        <taxon>Discoba</taxon>
        <taxon>Euglenozoa</taxon>
        <taxon>Kinetoplastea</taxon>
        <taxon>Metakinetoplastina</taxon>
        <taxon>Trypanosomatida</taxon>
        <taxon>Trypanosomatidae</taxon>
        <taxon>Trypanosoma</taxon>
    </lineage>
</organism>
<gene>
    <name evidence="3" type="ORF">TM35_000252220</name>
</gene>
<dbReference type="GO" id="GO:0010494">
    <property type="term" value="C:cytoplasmic stress granule"/>
    <property type="evidence" value="ECO:0007669"/>
    <property type="project" value="TreeGrafter"/>
</dbReference>
<feature type="compositionally biased region" description="Polar residues" evidence="1">
    <location>
        <begin position="465"/>
        <end position="476"/>
    </location>
</feature>
<dbReference type="VEuPathDB" id="TriTrypDB:TM35_000252220"/>
<protein>
    <submittedName>
        <fullName evidence="3">Putative ataxin-2 isoform X1</fullName>
    </submittedName>
</protein>
<evidence type="ECO:0000313" key="4">
    <source>
        <dbReference type="Proteomes" id="UP000192257"/>
    </source>
</evidence>
<feature type="domain" description="LsmAD" evidence="2">
    <location>
        <begin position="147"/>
        <end position="218"/>
    </location>
</feature>
<dbReference type="Proteomes" id="UP000192257">
    <property type="component" value="Unassembled WGS sequence"/>
</dbReference>
<dbReference type="PANTHER" id="PTHR12854">
    <property type="entry name" value="ATAXIN 2-RELATED"/>
    <property type="match status" value="1"/>
</dbReference>
<dbReference type="GO" id="GO:0003729">
    <property type="term" value="F:mRNA binding"/>
    <property type="evidence" value="ECO:0007669"/>
    <property type="project" value="TreeGrafter"/>
</dbReference>
<accession>A0A1X0NQC5</accession>
<proteinExistence type="predicted"/>
<dbReference type="Pfam" id="PF14438">
    <property type="entry name" value="SM-ATX"/>
    <property type="match status" value="1"/>
</dbReference>